<evidence type="ECO:0000256" key="6">
    <source>
        <dbReference type="ARBA" id="ARBA00023136"/>
    </source>
</evidence>
<feature type="transmembrane region" description="Helical" evidence="9">
    <location>
        <begin position="482"/>
        <end position="509"/>
    </location>
</feature>
<keyword evidence="3 7" id="KW-0813">Transport</keyword>
<dbReference type="GO" id="GO:0009941">
    <property type="term" value="C:chloroplast envelope"/>
    <property type="evidence" value="ECO:0007669"/>
    <property type="project" value="EnsemblPlants"/>
</dbReference>
<evidence type="ECO:0000256" key="3">
    <source>
        <dbReference type="ARBA" id="ARBA00022448"/>
    </source>
</evidence>
<dbReference type="AlphaFoldDB" id="A0A0D3FQS5"/>
<keyword evidence="4 9" id="KW-0812">Transmembrane</keyword>
<feature type="transmembrane region" description="Helical" evidence="9">
    <location>
        <begin position="546"/>
        <end position="569"/>
    </location>
</feature>
<dbReference type="Pfam" id="PF00083">
    <property type="entry name" value="Sugar_tr"/>
    <property type="match status" value="1"/>
</dbReference>
<dbReference type="NCBIfam" id="TIGR00879">
    <property type="entry name" value="SP"/>
    <property type="match status" value="1"/>
</dbReference>
<feature type="transmembrane region" description="Helical" evidence="9">
    <location>
        <begin position="263"/>
        <end position="281"/>
    </location>
</feature>
<dbReference type="InterPro" id="IPR005828">
    <property type="entry name" value="MFS_sugar_transport-like"/>
</dbReference>
<feature type="region of interest" description="Disordered" evidence="8">
    <location>
        <begin position="112"/>
        <end position="133"/>
    </location>
</feature>
<keyword evidence="5 9" id="KW-1133">Transmembrane helix</keyword>
<feature type="domain" description="Major facilitator superfamily (MFS) profile" evidence="10">
    <location>
        <begin position="131"/>
        <end position="575"/>
    </location>
</feature>
<evidence type="ECO:0000256" key="1">
    <source>
        <dbReference type="ARBA" id="ARBA00004141"/>
    </source>
</evidence>
<dbReference type="InterPro" id="IPR005829">
    <property type="entry name" value="Sugar_transporter_CS"/>
</dbReference>
<feature type="transmembrane region" description="Helical" evidence="9">
    <location>
        <begin position="521"/>
        <end position="540"/>
    </location>
</feature>
<evidence type="ECO:0000259" key="10">
    <source>
        <dbReference type="PROSITE" id="PS50850"/>
    </source>
</evidence>
<dbReference type="Gramene" id="OBART03G39240.1">
    <property type="protein sequence ID" value="OBART03G39240.1"/>
    <property type="gene ID" value="OBART03G39240"/>
</dbReference>
<evidence type="ECO:0000313" key="11">
    <source>
        <dbReference type="EnsemblPlants" id="OBART03G39240.1"/>
    </source>
</evidence>
<feature type="compositionally biased region" description="Low complexity" evidence="8">
    <location>
        <begin position="116"/>
        <end position="133"/>
    </location>
</feature>
<organism evidence="11">
    <name type="scientific">Oryza barthii</name>
    <dbReference type="NCBI Taxonomy" id="65489"/>
    <lineage>
        <taxon>Eukaryota</taxon>
        <taxon>Viridiplantae</taxon>
        <taxon>Streptophyta</taxon>
        <taxon>Embryophyta</taxon>
        <taxon>Tracheophyta</taxon>
        <taxon>Spermatophyta</taxon>
        <taxon>Magnoliopsida</taxon>
        <taxon>Liliopsida</taxon>
        <taxon>Poales</taxon>
        <taxon>Poaceae</taxon>
        <taxon>BOP clade</taxon>
        <taxon>Oryzoideae</taxon>
        <taxon>Oryzeae</taxon>
        <taxon>Oryzinae</taxon>
        <taxon>Oryza</taxon>
    </lineage>
</organism>
<evidence type="ECO:0000256" key="9">
    <source>
        <dbReference type="SAM" id="Phobius"/>
    </source>
</evidence>
<evidence type="ECO:0000256" key="8">
    <source>
        <dbReference type="SAM" id="MobiDB-lite"/>
    </source>
</evidence>
<dbReference type="FunFam" id="1.20.1250.20:FF:000118">
    <property type="entry name" value="D-xylose-proton symporter-like 3, chloroplastic"/>
    <property type="match status" value="1"/>
</dbReference>
<dbReference type="Gene3D" id="1.20.1250.20">
    <property type="entry name" value="MFS general substrate transporter like domains"/>
    <property type="match status" value="1"/>
</dbReference>
<feature type="transmembrane region" description="Helical" evidence="9">
    <location>
        <begin position="171"/>
        <end position="193"/>
    </location>
</feature>
<reference evidence="11" key="1">
    <citation type="journal article" date="2009" name="Rice">
        <title>De Novo Next Generation Sequencing of Plant Genomes.</title>
        <authorList>
            <person name="Rounsley S."/>
            <person name="Marri P.R."/>
            <person name="Yu Y."/>
            <person name="He R."/>
            <person name="Sisneros N."/>
            <person name="Goicoechea J.L."/>
            <person name="Lee S.J."/>
            <person name="Angelova A."/>
            <person name="Kudrna D."/>
            <person name="Luo M."/>
            <person name="Affourtit J."/>
            <person name="Desany B."/>
            <person name="Knight J."/>
            <person name="Niazi F."/>
            <person name="Egholm M."/>
            <person name="Wing R.A."/>
        </authorList>
    </citation>
    <scope>NUCLEOTIDE SEQUENCE [LARGE SCALE GENOMIC DNA]</scope>
    <source>
        <strain evidence="11">cv. IRGC 105608</strain>
    </source>
</reference>
<dbReference type="GO" id="GO:0016020">
    <property type="term" value="C:membrane"/>
    <property type="evidence" value="ECO:0007669"/>
    <property type="project" value="UniProtKB-SubCell"/>
</dbReference>
<dbReference type="PROSITE" id="PS00217">
    <property type="entry name" value="SUGAR_TRANSPORT_2"/>
    <property type="match status" value="1"/>
</dbReference>
<proteinExistence type="inferred from homology"/>
<protein>
    <recommendedName>
        <fullName evidence="10">Major facilitator superfamily (MFS) profile domain-containing protein</fullName>
    </recommendedName>
</protein>
<evidence type="ECO:0000256" key="7">
    <source>
        <dbReference type="RuleBase" id="RU003346"/>
    </source>
</evidence>
<dbReference type="SUPFAM" id="SSF103473">
    <property type="entry name" value="MFS general substrate transporter"/>
    <property type="match status" value="1"/>
</dbReference>
<dbReference type="InterPro" id="IPR036259">
    <property type="entry name" value="MFS_trans_sf"/>
</dbReference>
<evidence type="ECO:0000256" key="4">
    <source>
        <dbReference type="ARBA" id="ARBA00022692"/>
    </source>
</evidence>
<dbReference type="EnsemblPlants" id="OBART03G39240.1">
    <property type="protein sequence ID" value="OBART03G39240.1"/>
    <property type="gene ID" value="OBART03G39240"/>
</dbReference>
<dbReference type="InterPro" id="IPR050820">
    <property type="entry name" value="MFS_Sugar_Transporter"/>
</dbReference>
<dbReference type="GO" id="GO:1904659">
    <property type="term" value="P:D-glucose transmembrane transport"/>
    <property type="evidence" value="ECO:0007669"/>
    <property type="project" value="EnsemblPlants"/>
</dbReference>
<dbReference type="PANTHER" id="PTHR48023:SF6">
    <property type="entry name" value="D-XYLOSE-PROTON SYMPORTER-LIKE 3, CHLOROPLASTIC"/>
    <property type="match status" value="1"/>
</dbReference>
<dbReference type="InterPro" id="IPR020846">
    <property type="entry name" value="MFS_dom"/>
</dbReference>
<dbReference type="GO" id="GO:0055056">
    <property type="term" value="F:D-glucose transmembrane transporter activity"/>
    <property type="evidence" value="ECO:0007669"/>
    <property type="project" value="EnsemblPlants"/>
</dbReference>
<dbReference type="CDD" id="cd17362">
    <property type="entry name" value="MFS_GLUT10_12_Class3_like"/>
    <property type="match status" value="1"/>
</dbReference>
<feature type="transmembrane region" description="Helical" evidence="9">
    <location>
        <begin position="229"/>
        <end position="251"/>
    </location>
</feature>
<dbReference type="Proteomes" id="UP000026960">
    <property type="component" value="Chromosome 3"/>
</dbReference>
<evidence type="ECO:0000256" key="2">
    <source>
        <dbReference type="ARBA" id="ARBA00010992"/>
    </source>
</evidence>
<keyword evidence="6 9" id="KW-0472">Membrane</keyword>
<dbReference type="eggNOG" id="KOG0254">
    <property type="taxonomic scope" value="Eukaryota"/>
</dbReference>
<name>A0A0D3FQS5_9ORYZ</name>
<feature type="transmembrane region" description="Helical" evidence="9">
    <location>
        <begin position="430"/>
        <end position="449"/>
    </location>
</feature>
<sequence>MAAKVGLFPSSSLTTSPHAIAAAPTNAPRPRGARGLASPGRSAAAMDAFHVSSQAAEPLLRTTGAAAAAAAAATATSNPRLCVRNPDPNPLRPNYSRRRFFYSGARCGHMRRAARRPPAVAPEMARPGRSSRGRPSSFRLLFGYDIGATSGACISLQSVELSGTTWFSLSSIQLGLVASGSLYGALGGSLLAYRVADFLGRRIELVTAAALYISGALVTGFAPDFVLLIIGRLLYGIGIGLAMHGAPLYIAETSPSRIRGTLISLKELFIVLGILTGYLVGSLEIDVVGGWRYMFGFGAPLAVIMAIGMWNLPPSPRWLLLRAVQGKASVEDNKKKAIQALRSLRGRFRSDRVLADEIDDTLLSIKAAYAEQESEGNIWKMFEGASLKALIIGGGLVLFQQITGQPSVLYYATSILQTAGFAAASDAAKVSILIGLFKLLMTGVAVFKVDDLGRRPLLIGGIGGIAVSLFLLAAYYKILNSFPFVAVGALLLYVGSYQVSFGPISWLMVSEIFPLRTRGRGISLAVLTNFGSNALVTFAFSPLQEFLGPANIFLLFGAISLLSLVFVILKVPETKGLNLEEIESKLLK</sequence>
<dbReference type="PaxDb" id="65489-OBART03G39240.1"/>
<dbReference type="HOGENOM" id="CLU_001265_30_5_1"/>
<dbReference type="PRINTS" id="PR00171">
    <property type="entry name" value="SUGRTRNSPORT"/>
</dbReference>
<feature type="transmembrane region" description="Helical" evidence="9">
    <location>
        <begin position="456"/>
        <end position="476"/>
    </location>
</feature>
<dbReference type="STRING" id="65489.A0A0D3FQS5"/>
<dbReference type="PANTHER" id="PTHR48023">
    <property type="entry name" value="D-XYLOSE-PROTON SYMPORTER-LIKE 2"/>
    <property type="match status" value="1"/>
</dbReference>
<reference evidence="11" key="2">
    <citation type="submission" date="2015-03" db="UniProtKB">
        <authorList>
            <consortium name="EnsemblPlants"/>
        </authorList>
    </citation>
    <scope>IDENTIFICATION</scope>
</reference>
<dbReference type="PROSITE" id="PS50850">
    <property type="entry name" value="MFS"/>
    <property type="match status" value="1"/>
</dbReference>
<dbReference type="InterPro" id="IPR003663">
    <property type="entry name" value="Sugar/inositol_transpt"/>
</dbReference>
<evidence type="ECO:0000313" key="12">
    <source>
        <dbReference type="Proteomes" id="UP000026960"/>
    </source>
</evidence>
<keyword evidence="12" id="KW-1185">Reference proteome</keyword>
<evidence type="ECO:0000256" key="5">
    <source>
        <dbReference type="ARBA" id="ARBA00022989"/>
    </source>
</evidence>
<comment type="similarity">
    <text evidence="2 7">Belongs to the major facilitator superfamily. Sugar transporter (TC 2.A.1.1) family.</text>
</comment>
<accession>A0A0D3FQS5</accession>
<comment type="subcellular location">
    <subcellularLocation>
        <location evidence="1">Membrane</location>
        <topology evidence="1">Multi-pass membrane protein</topology>
    </subcellularLocation>
</comment>
<feature type="transmembrane region" description="Helical" evidence="9">
    <location>
        <begin position="293"/>
        <end position="312"/>
    </location>
</feature>
<feature type="transmembrane region" description="Helical" evidence="9">
    <location>
        <begin position="205"/>
        <end position="223"/>
    </location>
</feature>